<protein>
    <submittedName>
        <fullName evidence="1">Uncharacterized protein</fullName>
    </submittedName>
</protein>
<comment type="caution">
    <text evidence="1">The sequence shown here is derived from an EMBL/GenBank/DDBJ whole genome shotgun (WGS) entry which is preliminary data.</text>
</comment>
<dbReference type="Proteomes" id="UP000798662">
    <property type="component" value="Chromosome 2"/>
</dbReference>
<evidence type="ECO:0000313" key="1">
    <source>
        <dbReference type="EMBL" id="KAK1864611.1"/>
    </source>
</evidence>
<sequence>MASSKAAALAALRAAKAGGIRRSAVYEVTEAAPVYDVVDEATYAAHLSTTRRTVGSFIERGGGDGDGDDDPFDDDDEDDEAEWAAEEAASRLVDADDLGGGRKRRRPAGGAAGGGGASRRPRKAKPPGADAPARRVHALFFGAGGGAGGGGADGGGGMPPATTNAAAVAANAAAMEKVAHFVAETDMASRLDAEAGRLTARRRASRLRAGVDDLRADGCEYLYLFGKAALRAPAAPSVAGVADAVTPTSTFVSVSVRVANMERVLYVLPRPTRVQAGSFVPLSPPVPVAPMPDVHEEVTARLFSYTGPHRARLPAELAAKAVTRAAPFGDPTAPPGAAAYLKVKFPYESCGAFLPADAAGATFSRVFGAKTGAAEALVLRRGLQGPGWVSLAGAVEVGGKVTHARLALEVDGAAAVTAVPADGIGGGAATAAAPPLPTPTLSVLSLAVKTVVAAGAGAGGAGGHEIAVVAGVYTPGVSITGGDADGAGVSSAATRGFVLVRPPGASALPFGFAERAAAGLPADRAIPGGVSVDALTNEYSLLNLLLARVARLDPDVLVGHDLGGFGLDVLLSRLASRRSRNWSVLGRLVQGRDLAAMVRASSGGGAYGGKAGGGGGGGGALPSVSPWFKADAVAGRLLVDTLSQSRELLPRVTDYSLAGLSAALPTAVPALPPPPALTTHASPADVREAYGSADELVGLAVAAASAAAASLRLAAALAVLPLSRELTAVSGNRWSRTLGGHRAERIEALLCHAFRGVRQPAKLLLPDKLSKAERTRIDRHAEVAASAAAAAAVGGAAAGGGGGAGAGGAGGGTPPAEVDIRPAAEAAASGGGGGGGGKSRRRKPAYAGGLVLEPKRGLYDSYVLQLDFNSLYPSIIREYNICFTTIDLAGAAAGGGGGSSDASVAAAAGPPATPAAVADAAAVDLEALLAPTTELPEGVLPRVLRKLVSTRRAVKAAMRSETRPAEAVALNLRQTALKLTANSLYGCLGFDGSRFYARPLAQAVTAKGRDTLLATVALARDDFSADVIYGDTDSLFVATGRSDLPAVRALGAALKRAVNQKYRALEIEVDAVYAQMLLLNKKKYAALRLAAPGTSTELVREVKGLDLVRRDWCGLSHEAGERTLSALFTAADGGVDAAVGAVEAALGDIAARLAAGAVHPEAFVIHRAVSKPPSDYADVASLPHVQVALRRVATGRPVVAGDIVPYVVTLAGLPRPGAADAAAAAAAAAADGAETSATPAPPPPSSLSVAERAVHPDELAAAGGVAAIDTGYYLEHQLLPPVARLCEPIPGVDALRLASALGLDTRRMAAAAAAAARSAAAAADEDAATAAAAGGGEADKYTACEAVHLPCVQCRAAYPLRPLTVAAAARGAGGAGVAAAATAVGGRPAVTSGIRCGECGARPPVGVALNAVTGAIRSWVAAYYTSGFVRDDGGGAGGGGAGAPAPVRGVSLGGGGWRRPAGRDERWLYTQLRYVKWLVDAGGRLAEAAAARPGTWGAGASALGGGATASAATAAASPPPVLPRPDREVYAALLGVAEAALERNAFRFVNLAELLAPMGLC</sequence>
<reference evidence="1" key="1">
    <citation type="submission" date="2019-11" db="EMBL/GenBank/DDBJ databases">
        <title>Nori genome reveals adaptations in red seaweeds to the harsh intertidal environment.</title>
        <authorList>
            <person name="Wang D."/>
            <person name="Mao Y."/>
        </authorList>
    </citation>
    <scope>NUCLEOTIDE SEQUENCE</scope>
    <source>
        <tissue evidence="1">Gametophyte</tissue>
    </source>
</reference>
<proteinExistence type="predicted"/>
<name>A0ACC3C3S8_PYRYE</name>
<organism evidence="1 2">
    <name type="scientific">Pyropia yezoensis</name>
    <name type="common">Susabi-nori</name>
    <name type="synonym">Porphyra yezoensis</name>
    <dbReference type="NCBI Taxonomy" id="2788"/>
    <lineage>
        <taxon>Eukaryota</taxon>
        <taxon>Rhodophyta</taxon>
        <taxon>Bangiophyceae</taxon>
        <taxon>Bangiales</taxon>
        <taxon>Bangiaceae</taxon>
        <taxon>Pyropia</taxon>
    </lineage>
</organism>
<keyword evidence="2" id="KW-1185">Reference proteome</keyword>
<gene>
    <name evidence="1" type="ORF">I4F81_007156</name>
</gene>
<accession>A0ACC3C3S8</accession>
<dbReference type="EMBL" id="CM020619">
    <property type="protein sequence ID" value="KAK1864611.1"/>
    <property type="molecule type" value="Genomic_DNA"/>
</dbReference>
<evidence type="ECO:0000313" key="2">
    <source>
        <dbReference type="Proteomes" id="UP000798662"/>
    </source>
</evidence>